<dbReference type="EMBL" id="CM020618">
    <property type="protein sequence ID" value="KAK1859655.1"/>
    <property type="molecule type" value="Genomic_DNA"/>
</dbReference>
<reference evidence="1" key="1">
    <citation type="submission" date="2019-11" db="EMBL/GenBank/DDBJ databases">
        <title>Nori genome reveals adaptations in red seaweeds to the harsh intertidal environment.</title>
        <authorList>
            <person name="Wang D."/>
            <person name="Mao Y."/>
        </authorList>
    </citation>
    <scope>NUCLEOTIDE SEQUENCE</scope>
    <source>
        <tissue evidence="1">Gametophyte</tissue>
    </source>
</reference>
<protein>
    <submittedName>
        <fullName evidence="1">Uncharacterized protein</fullName>
    </submittedName>
</protein>
<name>A0ACC3BPI5_PYRYE</name>
<proteinExistence type="predicted"/>
<evidence type="ECO:0000313" key="2">
    <source>
        <dbReference type="Proteomes" id="UP000798662"/>
    </source>
</evidence>
<evidence type="ECO:0000313" key="1">
    <source>
        <dbReference type="EMBL" id="KAK1859655.1"/>
    </source>
</evidence>
<gene>
    <name evidence="1" type="ORF">I4F81_002249</name>
</gene>
<comment type="caution">
    <text evidence="1">The sequence shown here is derived from an EMBL/GenBank/DDBJ whole genome shotgun (WGS) entry which is preliminary data.</text>
</comment>
<organism evidence="1 2">
    <name type="scientific">Pyropia yezoensis</name>
    <name type="common">Susabi-nori</name>
    <name type="synonym">Porphyra yezoensis</name>
    <dbReference type="NCBI Taxonomy" id="2788"/>
    <lineage>
        <taxon>Eukaryota</taxon>
        <taxon>Rhodophyta</taxon>
        <taxon>Bangiophyceae</taxon>
        <taxon>Bangiales</taxon>
        <taxon>Bangiaceae</taxon>
        <taxon>Pyropia</taxon>
    </lineage>
</organism>
<accession>A0ACC3BPI5</accession>
<keyword evidence="2" id="KW-1185">Reference proteome</keyword>
<dbReference type="Proteomes" id="UP000798662">
    <property type="component" value="Chromosome 1"/>
</dbReference>
<sequence length="892" mass="86439">MAASTAGVAAEPSAAERATDGAVGGVTCADGGAAAPSADAKAVGVGAAANPLGSDGSDGSDSGRGPFRLTRNTARVALDADADADAGDGADSSCGGSPPRPAADRDASGGRPAGDGAAPARHPSRVRGLFRRRSAPAPAAAAPPAAAGDAGGDDAGAAVPFFSAPGGSPPADGASAGGPADGARPPPRPAGGAGVSAPDLGHLSLATAAAAAADGGGGPSSAGTPSPVTPGERPPPPQPGGGVARAVLGRLGGGGWARPVAAAAALAGGGLPADAVAPAATEGATTTPSAGGGAVVGTTATAALLPSRSPPTVATDIGATAPASADEADAVDAVGATTTPAAAVGGVARLVFGRLGGAVGGDSGGRAEAAASLASDLVEAAAAASAAAAAAATADEEEGATPLALAVANGHPDTVRVLVAWGATPGSRWRKGTAAALARRRRDGGMMVALLAGREPSSARADGLGRADEATDGPAGCDGGAGGGADKDSPARQLRAAYRGFLTDPDSLTLAAVEAELLSPGRVRCFASLLAAHAILALAADAGVVATTRPNATVAATDAYGGAVGIPDAAGAAQRDGWFAHVYHEPFDALAPDEVALGVGLVRDAACRGLLERHHVAVLYSAYRIAASVRAAVGDLYARLDASTAAADEAVAALAGDLTALRAALRARDRRALAAGVAKVGLCLLPFVGGAVAAGVEVALTASPVWEGVGAAATAFLVNHGELGAAAEVLGALSAVGGGGWACPTRSAAAAAAAVVAAAAAAAWQGRGRWVTQPPPPRRWRNGGARGPSWRWSWRTWRRRSRRCAPRSTQTTAGGRAGQTAGRPPTRAWRVPAGSWATRRPRATRSGGVRCRRARPAPAPARAPVGPPPPLPPPRASASHLRRPPPPTWRRR</sequence>